<evidence type="ECO:0000313" key="6">
    <source>
        <dbReference type="Proteomes" id="UP001165122"/>
    </source>
</evidence>
<evidence type="ECO:0000259" key="4">
    <source>
        <dbReference type="PROSITE" id="PS50222"/>
    </source>
</evidence>
<dbReference type="PROSITE" id="PS50222">
    <property type="entry name" value="EF_HAND_2"/>
    <property type="match status" value="1"/>
</dbReference>
<dbReference type="InterPro" id="IPR002048">
    <property type="entry name" value="EF_hand_dom"/>
</dbReference>
<dbReference type="PANTHER" id="PTHR16306">
    <property type="entry name" value="TRANSLIN-ASSOCIATED FACTOR X-INTERACTING PROTEIN 1"/>
    <property type="match status" value="1"/>
</dbReference>
<dbReference type="OrthoDB" id="2021138at2759"/>
<sequence>MAKLDDLKRFVASNSGSSNLMLDRMGITVDQLEMLIPFIASKCSKLSALSLKNNRLNRLPQNLSLLTSLSSLTLTSNPLTNIVDCAGVLADMDGLRSLSVTIDEEEAVAVPLLIPQLNVLNGNNVRTPGHRKTQQNQNPNRQSSQPLQGRPGRGNTTSDIDLSQISELYNSVKLLYSNGKLLSPSDDRRMTIAFDKHVDAVTSRLKDRRNKLSESYERRTEGLMAKHGMYDICFQEVLGYSETVDQRLGEVLKKIRGIHTGLFQLVPEIVKDTVEATEVRGGERVDELVEELEEMRLELERSEDETGQLLEAAEMLESEAKVNQSEMMKLRKQLKKITAENENMRAELSSTGAVKRAVVIGGQNYRGTIRQDDDNNNSMLALPPPPIRDEKKEESGGGNLQNTQLVEAEQTIRNLTLKQLLAFIEELYASKEKYDKKCAASKLPRETMEQHMYTFLNQRYGLRSLIVDNASAVIKAVNSFHLQENTVAVFGKILRNEIDEEFRFVQKQLKDTVMDLLRVHLKAKHVRKPDDFIHSLAENIEGGVIAVEEWTDIIQYMYNEDDATALGVMLADAARKYNGLRIKELKEAAKRQPRAKSGIDQDLNSKMPYADFVKVLLDFQLLGHDRFLTKFRDRFYEVDKDNNGIINEEEFRMLCSVIGKLTGKGKNAKVVRSEADMQTLLHTADPHNNNHITFSEAVACLSGDIVEMVVDMHSRQQRLKEINIKREQKGMKKMAQGIA</sequence>
<dbReference type="InterPro" id="IPR018247">
    <property type="entry name" value="EF_Hand_1_Ca_BS"/>
</dbReference>
<dbReference type="SUPFAM" id="SSF52075">
    <property type="entry name" value="Outer arm dynein light chain 1"/>
    <property type="match status" value="1"/>
</dbReference>
<keyword evidence="1" id="KW-0106">Calcium</keyword>
<feature type="compositionally biased region" description="Low complexity" evidence="3">
    <location>
        <begin position="134"/>
        <end position="148"/>
    </location>
</feature>
<protein>
    <recommendedName>
        <fullName evidence="4">EF-hand domain-containing protein</fullName>
    </recommendedName>
</protein>
<dbReference type="PROSITE" id="PS00018">
    <property type="entry name" value="EF_HAND_1"/>
    <property type="match status" value="1"/>
</dbReference>
<feature type="coiled-coil region" evidence="2">
    <location>
        <begin position="282"/>
        <end position="347"/>
    </location>
</feature>
<reference evidence="6" key="1">
    <citation type="journal article" date="2023" name="Commun. Biol.">
        <title>Genome analysis of Parmales, the sister group of diatoms, reveals the evolutionary specialization of diatoms from phago-mixotrophs to photoautotrophs.</title>
        <authorList>
            <person name="Ban H."/>
            <person name="Sato S."/>
            <person name="Yoshikawa S."/>
            <person name="Yamada K."/>
            <person name="Nakamura Y."/>
            <person name="Ichinomiya M."/>
            <person name="Sato N."/>
            <person name="Blanc-Mathieu R."/>
            <person name="Endo H."/>
            <person name="Kuwata A."/>
            <person name="Ogata H."/>
        </authorList>
    </citation>
    <scope>NUCLEOTIDE SEQUENCE [LARGE SCALE GENOMIC DNA]</scope>
    <source>
        <strain evidence="6">NIES 3700</strain>
    </source>
</reference>
<organism evidence="5 6">
    <name type="scientific">Triparma laevis f. longispina</name>
    <dbReference type="NCBI Taxonomy" id="1714387"/>
    <lineage>
        <taxon>Eukaryota</taxon>
        <taxon>Sar</taxon>
        <taxon>Stramenopiles</taxon>
        <taxon>Ochrophyta</taxon>
        <taxon>Bolidophyceae</taxon>
        <taxon>Parmales</taxon>
        <taxon>Triparmaceae</taxon>
        <taxon>Triparma</taxon>
    </lineage>
</organism>
<comment type="caution">
    <text evidence="5">The sequence shown here is derived from an EMBL/GenBank/DDBJ whole genome shotgun (WGS) entry which is preliminary data.</text>
</comment>
<feature type="region of interest" description="Disordered" evidence="3">
    <location>
        <begin position="123"/>
        <end position="160"/>
    </location>
</feature>
<dbReference type="SUPFAM" id="SSF47473">
    <property type="entry name" value="EF-hand"/>
    <property type="match status" value="1"/>
</dbReference>
<dbReference type="InterPro" id="IPR011992">
    <property type="entry name" value="EF-hand-dom_pair"/>
</dbReference>
<keyword evidence="6" id="KW-1185">Reference proteome</keyword>
<evidence type="ECO:0000313" key="5">
    <source>
        <dbReference type="EMBL" id="GMI15998.1"/>
    </source>
</evidence>
<feature type="region of interest" description="Disordered" evidence="3">
    <location>
        <begin position="368"/>
        <end position="400"/>
    </location>
</feature>
<proteinExistence type="predicted"/>
<dbReference type="GO" id="GO:0005737">
    <property type="term" value="C:cytoplasm"/>
    <property type="evidence" value="ECO:0007669"/>
    <property type="project" value="TreeGrafter"/>
</dbReference>
<dbReference type="GO" id="GO:0005509">
    <property type="term" value="F:calcium ion binding"/>
    <property type="evidence" value="ECO:0007669"/>
    <property type="project" value="InterPro"/>
</dbReference>
<dbReference type="Gene3D" id="3.80.10.10">
    <property type="entry name" value="Ribonuclease Inhibitor"/>
    <property type="match status" value="1"/>
</dbReference>
<evidence type="ECO:0000256" key="2">
    <source>
        <dbReference type="SAM" id="Coils"/>
    </source>
</evidence>
<dbReference type="Proteomes" id="UP001165122">
    <property type="component" value="Unassembled WGS sequence"/>
</dbReference>
<accession>A0A9W7FQ52</accession>
<keyword evidence="2" id="KW-0175">Coiled coil</keyword>
<dbReference type="Gene3D" id="1.10.238.10">
    <property type="entry name" value="EF-hand"/>
    <property type="match status" value="1"/>
</dbReference>
<dbReference type="InterPro" id="IPR032675">
    <property type="entry name" value="LRR_dom_sf"/>
</dbReference>
<feature type="domain" description="EF-hand" evidence="4">
    <location>
        <begin position="626"/>
        <end position="661"/>
    </location>
</feature>
<name>A0A9W7FQ52_9STRA</name>
<dbReference type="EMBL" id="BRXW01000241">
    <property type="protein sequence ID" value="GMI15998.1"/>
    <property type="molecule type" value="Genomic_DNA"/>
</dbReference>
<evidence type="ECO:0000256" key="3">
    <source>
        <dbReference type="SAM" id="MobiDB-lite"/>
    </source>
</evidence>
<evidence type="ECO:0000256" key="1">
    <source>
        <dbReference type="ARBA" id="ARBA00022837"/>
    </source>
</evidence>
<dbReference type="AlphaFoldDB" id="A0A9W7FQ52"/>
<gene>
    <name evidence="5" type="ORF">TrLO_g2068</name>
</gene>
<dbReference type="PANTHER" id="PTHR16306:SF1">
    <property type="entry name" value="CHROMOSOME UNDETERMINED SCAFFOLD_7, WHOLE GENOME SHOTGUN SEQUENCE"/>
    <property type="match status" value="1"/>
</dbReference>